<organism evidence="3 4">
    <name type="scientific">Flavobacterium turcicum</name>
    <dbReference type="NCBI Taxonomy" id="2764718"/>
    <lineage>
        <taxon>Bacteria</taxon>
        <taxon>Pseudomonadati</taxon>
        <taxon>Bacteroidota</taxon>
        <taxon>Flavobacteriia</taxon>
        <taxon>Flavobacteriales</taxon>
        <taxon>Flavobacteriaceae</taxon>
        <taxon>Flavobacterium</taxon>
    </lineage>
</organism>
<evidence type="ECO:0000313" key="3">
    <source>
        <dbReference type="EMBL" id="MBC5862093.1"/>
    </source>
</evidence>
<gene>
    <name evidence="3" type="ORF">H8R26_01535</name>
</gene>
<evidence type="ECO:0000259" key="2">
    <source>
        <dbReference type="PROSITE" id="PS51352"/>
    </source>
</evidence>
<dbReference type="Proteomes" id="UP000621670">
    <property type="component" value="Unassembled WGS sequence"/>
</dbReference>
<dbReference type="Gene3D" id="3.40.30.10">
    <property type="entry name" value="Glutaredoxin"/>
    <property type="match status" value="1"/>
</dbReference>
<dbReference type="InterPro" id="IPR050553">
    <property type="entry name" value="Thioredoxin_ResA/DsbE_sf"/>
</dbReference>
<feature type="transmembrane region" description="Helical" evidence="1">
    <location>
        <begin position="31"/>
        <end position="48"/>
    </location>
</feature>
<feature type="transmembrane region" description="Helical" evidence="1">
    <location>
        <begin position="60"/>
        <end position="78"/>
    </location>
</feature>
<keyword evidence="1" id="KW-0812">Transmembrane</keyword>
<dbReference type="PANTHER" id="PTHR42852:SF13">
    <property type="entry name" value="PROTEIN DIPZ"/>
    <property type="match status" value="1"/>
</dbReference>
<feature type="transmembrane region" description="Helical" evidence="1">
    <location>
        <begin position="7"/>
        <end position="25"/>
    </location>
</feature>
<keyword evidence="1" id="KW-0472">Membrane</keyword>
<evidence type="ECO:0000256" key="1">
    <source>
        <dbReference type="SAM" id="Phobius"/>
    </source>
</evidence>
<keyword evidence="1" id="KW-1133">Transmembrane helix</keyword>
<dbReference type="Pfam" id="PF13905">
    <property type="entry name" value="Thioredoxin_8"/>
    <property type="match status" value="1"/>
</dbReference>
<dbReference type="InterPro" id="IPR013766">
    <property type="entry name" value="Thioredoxin_domain"/>
</dbReference>
<name>A0ABR7JC63_9FLAO</name>
<proteinExistence type="predicted"/>
<dbReference type="PROSITE" id="PS51352">
    <property type="entry name" value="THIOREDOXIN_2"/>
    <property type="match status" value="1"/>
</dbReference>
<dbReference type="PANTHER" id="PTHR42852">
    <property type="entry name" value="THIOL:DISULFIDE INTERCHANGE PROTEIN DSBE"/>
    <property type="match status" value="1"/>
</dbReference>
<dbReference type="CDD" id="cd02966">
    <property type="entry name" value="TlpA_like_family"/>
    <property type="match status" value="1"/>
</dbReference>
<dbReference type="EMBL" id="JACRUM010000001">
    <property type="protein sequence ID" value="MBC5862093.1"/>
    <property type="molecule type" value="Genomic_DNA"/>
</dbReference>
<dbReference type="InterPro" id="IPR012336">
    <property type="entry name" value="Thioredoxin-like_fold"/>
</dbReference>
<accession>A0ABR7JC63</accession>
<feature type="transmembrane region" description="Helical" evidence="1">
    <location>
        <begin position="84"/>
        <end position="102"/>
    </location>
</feature>
<protein>
    <submittedName>
        <fullName evidence="3">Redoxin domain-containing protein</fullName>
    </submittedName>
</protein>
<evidence type="ECO:0000313" key="4">
    <source>
        <dbReference type="Proteomes" id="UP000621670"/>
    </source>
</evidence>
<keyword evidence="4" id="KW-1185">Reference proteome</keyword>
<comment type="caution">
    <text evidence="3">The sequence shown here is derived from an EMBL/GenBank/DDBJ whole genome shotgun (WGS) entry which is preliminary data.</text>
</comment>
<dbReference type="InterPro" id="IPR036249">
    <property type="entry name" value="Thioredoxin-like_sf"/>
</dbReference>
<sequence>MNLLKKNIILALSLIITYVFLGTITYGDHSLMLLLFLTTSFFISIKIFQTNKTNEAFKSILILIAPMMIIFLLLFFIYNQYSRTILYLIFLPISSLLAYTYFKFKHKVIIFLSIAIFGIVGYVFFQNVLVLVENQNAEMNGRYPVVHFTDENKTTVNFEKDKIIVLDFWSTSCAICFTKFPDLEKTYLKYKNNPNVLIYAVNVPLRNDKFDETTTILKKLGYTFPKIYAASAKQVEDSLKINAYPHLLIIKNGKIRFSGILETDKKVFMYTVDDQIEKLIYEDKS</sequence>
<feature type="transmembrane region" description="Helical" evidence="1">
    <location>
        <begin position="109"/>
        <end position="132"/>
    </location>
</feature>
<feature type="domain" description="Thioredoxin" evidence="2">
    <location>
        <begin position="137"/>
        <end position="285"/>
    </location>
</feature>
<reference evidence="3 4" key="1">
    <citation type="submission" date="2020-08" db="EMBL/GenBank/DDBJ databases">
        <title>Description of novel Flavobacterium F-400 isolate.</title>
        <authorList>
            <person name="Saticioglu I."/>
            <person name="Duman M."/>
            <person name="Altun S."/>
        </authorList>
    </citation>
    <scope>NUCLEOTIDE SEQUENCE [LARGE SCALE GENOMIC DNA]</scope>
    <source>
        <strain evidence="3 4">F-400</strain>
    </source>
</reference>
<dbReference type="RefSeq" id="WP_166132746.1">
    <property type="nucleotide sequence ID" value="NZ_JAAOBY010000001.1"/>
</dbReference>
<dbReference type="SUPFAM" id="SSF52833">
    <property type="entry name" value="Thioredoxin-like"/>
    <property type="match status" value="1"/>
</dbReference>